<dbReference type="Gene3D" id="1.10.1750.10">
    <property type="match status" value="1"/>
</dbReference>
<evidence type="ECO:0000256" key="1">
    <source>
        <dbReference type="SAM" id="Coils"/>
    </source>
</evidence>
<keyword evidence="2" id="KW-0648">Protein biosynthesis</keyword>
<proteinExistence type="predicted"/>
<dbReference type="GO" id="GO:0043565">
    <property type="term" value="F:sequence-specific DNA binding"/>
    <property type="evidence" value="ECO:0007669"/>
    <property type="project" value="InterPro"/>
</dbReference>
<dbReference type="EMBL" id="PP232116">
    <property type="protein sequence ID" value="XAG98227.1"/>
    <property type="molecule type" value="Genomic_DNA"/>
</dbReference>
<keyword evidence="1" id="KW-0175">Coiled coil</keyword>
<organism evidence="2">
    <name type="scientific">Mesorhizobium phage vB_MseS-P1</name>
    <dbReference type="NCBI Taxonomy" id="3120101"/>
    <lineage>
        <taxon>Viruses</taxon>
    </lineage>
</organism>
<sequence length="146" mass="16301">MAGRGYNPTFVAEAQRKRSLAAMRRAMKDAEQEARRLEKAARDAADAILEAAYEEARIIMARAYDEQPKPKRPVAEIIGEVAAEYRIPPRTIREGGGTKTVRDARRAALRRTVRERQDLSGNDIARIFGAISAETANRAIREARHG</sequence>
<gene>
    <name evidence="2" type="ORF">vBMseSP1_gp23</name>
</gene>
<accession>A0AB38ZLH6</accession>
<dbReference type="SUPFAM" id="SSF48295">
    <property type="entry name" value="TrpR-like"/>
    <property type="match status" value="1"/>
</dbReference>
<protein>
    <submittedName>
        <fullName evidence="2">Chromosomal replication initiation factor DnaA</fullName>
    </submittedName>
</protein>
<evidence type="ECO:0000313" key="2">
    <source>
        <dbReference type="EMBL" id="XAG98227.1"/>
    </source>
</evidence>
<feature type="coiled-coil region" evidence="1">
    <location>
        <begin position="13"/>
        <end position="50"/>
    </location>
</feature>
<dbReference type="InterPro" id="IPR010921">
    <property type="entry name" value="Trp_repressor/repl_initiator"/>
</dbReference>
<name>A0AB38ZLH6_9VIRU</name>
<keyword evidence="2" id="KW-0396">Initiation factor</keyword>
<reference evidence="2" key="1">
    <citation type="submission" date="2024-01" db="EMBL/GenBank/DDBJ databases">
        <title>New evidence supports the origin of RcGTA from prophage.</title>
        <authorList>
            <person name="Xu Y."/>
            <person name="Liu B."/>
            <person name="Chen F."/>
        </authorList>
    </citation>
    <scope>NUCLEOTIDE SEQUENCE</scope>
</reference>